<dbReference type="Pfam" id="PF00732">
    <property type="entry name" value="GMC_oxred_N"/>
    <property type="match status" value="1"/>
</dbReference>
<evidence type="ECO:0000256" key="2">
    <source>
        <dbReference type="ARBA" id="ARBA00010790"/>
    </source>
</evidence>
<dbReference type="PANTHER" id="PTHR47470:SF1">
    <property type="entry name" value="FAD-DEPENDENT OXIDOREDUCTASE 2 FAD BINDING DOMAIN-CONTAINING PROTEIN"/>
    <property type="match status" value="1"/>
</dbReference>
<evidence type="ECO:0000256" key="13">
    <source>
        <dbReference type="ARBA" id="ARBA00049723"/>
    </source>
</evidence>
<dbReference type="InterPro" id="IPR007867">
    <property type="entry name" value="GMC_OxRtase_C"/>
</dbReference>
<dbReference type="PANTHER" id="PTHR47470">
    <property type="entry name" value="CHOLESTEROL OXIDASE"/>
    <property type="match status" value="1"/>
</dbReference>
<evidence type="ECO:0000256" key="11">
    <source>
        <dbReference type="ARBA" id="ARBA00038856"/>
    </source>
</evidence>
<dbReference type="SUPFAM" id="SSF51905">
    <property type="entry name" value="FAD/NAD(P)-binding domain"/>
    <property type="match status" value="1"/>
</dbReference>
<evidence type="ECO:0000256" key="7">
    <source>
        <dbReference type="ARBA" id="ARBA00023098"/>
    </source>
</evidence>
<dbReference type="GO" id="GO:0008203">
    <property type="term" value="P:cholesterol metabolic process"/>
    <property type="evidence" value="ECO:0007669"/>
    <property type="project" value="UniProtKB-KW"/>
</dbReference>
<keyword evidence="9" id="KW-0753">Steroid metabolism</keyword>
<comment type="similarity">
    <text evidence="2">Belongs to the GMC oxidoreductase family.</text>
</comment>
<reference evidence="18 19" key="1">
    <citation type="submission" date="2015-05" db="EMBL/GenBank/DDBJ databases">
        <title>Draft Genome assembly of Streptomyces showdoensis.</title>
        <authorList>
            <person name="Thapa K.K."/>
            <person name="Metsa-Ketela M."/>
        </authorList>
    </citation>
    <scope>NUCLEOTIDE SEQUENCE [LARGE SCALE GENOMIC DNA]</scope>
    <source>
        <strain evidence="18 19">ATCC 15227</strain>
    </source>
</reference>
<evidence type="ECO:0000256" key="9">
    <source>
        <dbReference type="ARBA" id="ARBA00023221"/>
    </source>
</evidence>
<dbReference type="EC" id="5.3.3.1" evidence="11"/>
<dbReference type="EMBL" id="LAQS01000089">
    <property type="protein sequence ID" value="KKZ69519.1"/>
    <property type="molecule type" value="Genomic_DNA"/>
</dbReference>
<comment type="pathway">
    <text evidence="12">Steroid metabolism; cholesterol degradation.</text>
</comment>
<evidence type="ECO:0000256" key="12">
    <source>
        <dbReference type="ARBA" id="ARBA00049645"/>
    </source>
</evidence>
<dbReference type="InterPro" id="IPR052542">
    <property type="entry name" value="Cholesterol_Oxidase"/>
</dbReference>
<dbReference type="InterPro" id="IPR000172">
    <property type="entry name" value="GMC_OxRdtase_N"/>
</dbReference>
<dbReference type="GO" id="GO:0016995">
    <property type="term" value="F:cholesterol oxidase activity"/>
    <property type="evidence" value="ECO:0007669"/>
    <property type="project" value="UniProtKB-EC"/>
</dbReference>
<keyword evidence="3" id="KW-0153">Cholesterol metabolism</keyword>
<comment type="caution">
    <text evidence="18">The sequence shown here is derived from an EMBL/GenBank/DDBJ whole genome shotgun (WGS) entry which is preliminary data.</text>
</comment>
<evidence type="ECO:0000256" key="14">
    <source>
        <dbReference type="ARBA" id="ARBA00049744"/>
    </source>
</evidence>
<evidence type="ECO:0000256" key="15">
    <source>
        <dbReference type="ARBA" id="ARBA00049778"/>
    </source>
</evidence>
<evidence type="ECO:0000313" key="18">
    <source>
        <dbReference type="EMBL" id="KKZ69519.1"/>
    </source>
</evidence>
<evidence type="ECO:0000256" key="4">
    <source>
        <dbReference type="ARBA" id="ARBA00022630"/>
    </source>
</evidence>
<dbReference type="EC" id="1.1.3.6" evidence="13"/>
<feature type="domain" description="Glucose-methanol-choline oxidoreductase C-terminal" evidence="17">
    <location>
        <begin position="494"/>
        <end position="548"/>
    </location>
</feature>
<keyword evidence="6" id="KW-0560">Oxidoreductase</keyword>
<comment type="cofactor">
    <cofactor evidence="1">
        <name>FAD</name>
        <dbReference type="ChEBI" id="CHEBI:57692"/>
    </cofactor>
</comment>
<evidence type="ECO:0000259" key="17">
    <source>
        <dbReference type="Pfam" id="PF05199"/>
    </source>
</evidence>
<gene>
    <name evidence="18" type="ORF">VO63_33730</name>
</gene>
<evidence type="ECO:0000256" key="1">
    <source>
        <dbReference type="ARBA" id="ARBA00001974"/>
    </source>
</evidence>
<evidence type="ECO:0000256" key="6">
    <source>
        <dbReference type="ARBA" id="ARBA00023002"/>
    </source>
</evidence>
<dbReference type="GO" id="GO:0004769">
    <property type="term" value="F:steroid Delta-isomerase activity"/>
    <property type="evidence" value="ECO:0007669"/>
    <property type="project" value="UniProtKB-EC"/>
</dbReference>
<dbReference type="AlphaFoldDB" id="A0A2P2GF91"/>
<evidence type="ECO:0000256" key="3">
    <source>
        <dbReference type="ARBA" id="ARBA00022548"/>
    </source>
</evidence>
<dbReference type="RefSeq" id="WP_046911938.1">
    <property type="nucleotide sequence ID" value="NZ_BAAAXG010000026.1"/>
</dbReference>
<organism evidence="18 19">
    <name type="scientific">Streptomyces showdoensis</name>
    <dbReference type="NCBI Taxonomy" id="68268"/>
    <lineage>
        <taxon>Bacteria</taxon>
        <taxon>Bacillati</taxon>
        <taxon>Actinomycetota</taxon>
        <taxon>Actinomycetes</taxon>
        <taxon>Kitasatosporales</taxon>
        <taxon>Streptomycetaceae</taxon>
        <taxon>Streptomyces</taxon>
    </lineage>
</organism>
<keyword evidence="7" id="KW-0443">Lipid metabolism</keyword>
<keyword evidence="8" id="KW-1207">Sterol metabolism</keyword>
<keyword evidence="5" id="KW-0274">FAD</keyword>
<dbReference type="Pfam" id="PF05199">
    <property type="entry name" value="GMC_oxred_C"/>
    <property type="match status" value="1"/>
</dbReference>
<dbReference type="Pfam" id="PF13450">
    <property type="entry name" value="NAD_binding_8"/>
    <property type="match status" value="1"/>
</dbReference>
<dbReference type="OrthoDB" id="517968at2"/>
<proteinExistence type="inferred from homology"/>
<sequence>MTAVPPAQNQAEDGPDDGAYDYDVLVVGSGFGGSVTALRLTEKGYRVGVLEAGRRFTRATLPKNSWDLKNFLWAPALGLYGIQRIHLLGNVMVLAGAGVGGGSLNYANTLYEPLAPFFEDPQWKDITDWRDELTPYYDQAKRMLGVRLNPTMTPSDVHLKATAQAMGIGDTFHMAPVGVFFGDGADSDGSERVRAKPGGEVADPYFGGAGPSRKACTECGECMTGCRHGAKNTLNENYLYLAEKAGAVVHPMTSVVALTEDSRGGYAVKTLPTDNRKKGAGRTFTARRVVVAAGTYGTQTLLHRMKDSGLLPRISARLGELTRTNSEALVGSQTTDRRYRKRHGKDRVDFTRGVAITSSIHPDENTHIEPVRYGKGSNSMGGLTVLQVPYGAHRVRNWLVELVKHPSLAVRSLSNRRWSERTIIGLVMQSLDNSLTTFRKPGGLGKGLLTARQGHGAPNPTQIEAATRAAALMAEEINGFAGSNIGELMGTPLTAHFLGGCPIGADADSGVIDPYHRLYGHPGISVVDGAAVSANLGVNPSLTITAQAERAMSFWPNKGEEDPRPRQGEAYVRLTAVEPKSPAVPAEAFGALRLPFLGMPAVPPKKD</sequence>
<dbReference type="InterPro" id="IPR036188">
    <property type="entry name" value="FAD/NAD-bd_sf"/>
</dbReference>
<evidence type="ECO:0000313" key="19">
    <source>
        <dbReference type="Proteomes" id="UP000265325"/>
    </source>
</evidence>
<evidence type="ECO:0000256" key="5">
    <source>
        <dbReference type="ARBA" id="ARBA00022827"/>
    </source>
</evidence>
<protein>
    <recommendedName>
        <fullName evidence="14">Cholesterol oxidase</fullName>
        <ecNumber evidence="13">1.1.3.6</ecNumber>
        <ecNumber evidence="11">5.3.3.1</ecNumber>
    </recommendedName>
    <alternativeName>
        <fullName evidence="15">Cholesterol isomerase</fullName>
    </alternativeName>
</protein>
<dbReference type="GO" id="GO:0050660">
    <property type="term" value="F:flavin adenine dinucleotide binding"/>
    <property type="evidence" value="ECO:0007669"/>
    <property type="project" value="InterPro"/>
</dbReference>
<evidence type="ECO:0000256" key="10">
    <source>
        <dbReference type="ARBA" id="ARBA00023235"/>
    </source>
</evidence>
<keyword evidence="10" id="KW-0413">Isomerase</keyword>
<keyword evidence="19" id="KW-1185">Reference proteome</keyword>
<keyword evidence="4" id="KW-0285">Flavoprotein</keyword>
<feature type="domain" description="Glucose-methanol-choline oxidoreductase N-terminal" evidence="16">
    <location>
        <begin position="215"/>
        <end position="304"/>
    </location>
</feature>
<name>A0A2P2GF91_STREW</name>
<evidence type="ECO:0000259" key="16">
    <source>
        <dbReference type="Pfam" id="PF00732"/>
    </source>
</evidence>
<dbReference type="Gene3D" id="3.50.50.60">
    <property type="entry name" value="FAD/NAD(P)-binding domain"/>
    <property type="match status" value="3"/>
</dbReference>
<dbReference type="Proteomes" id="UP000265325">
    <property type="component" value="Unassembled WGS sequence"/>
</dbReference>
<evidence type="ECO:0000256" key="8">
    <source>
        <dbReference type="ARBA" id="ARBA00023166"/>
    </source>
</evidence>
<accession>A0A2P2GF91</accession>